<dbReference type="AlphaFoldDB" id="A0AAD9DEP6"/>
<gene>
    <name evidence="1" type="ORF">QTG54_004995</name>
</gene>
<protein>
    <recommendedName>
        <fullName evidence="3">[Phosphatase 2A protein]-leucine-carboxy methyltransferase 1</fullName>
    </recommendedName>
</protein>
<dbReference type="SUPFAM" id="SSF53335">
    <property type="entry name" value="S-adenosyl-L-methionine-dependent methyltransferases"/>
    <property type="match status" value="1"/>
</dbReference>
<proteinExistence type="predicted"/>
<organism evidence="1 2">
    <name type="scientific">Skeletonema marinoi</name>
    <dbReference type="NCBI Taxonomy" id="267567"/>
    <lineage>
        <taxon>Eukaryota</taxon>
        <taxon>Sar</taxon>
        <taxon>Stramenopiles</taxon>
        <taxon>Ochrophyta</taxon>
        <taxon>Bacillariophyta</taxon>
        <taxon>Coscinodiscophyceae</taxon>
        <taxon>Thalassiosirophycidae</taxon>
        <taxon>Thalassiosirales</taxon>
        <taxon>Skeletonemataceae</taxon>
        <taxon>Skeletonema</taxon>
        <taxon>Skeletonema marinoi-dohrnii complex</taxon>
    </lineage>
</organism>
<accession>A0AAD9DEP6</accession>
<evidence type="ECO:0008006" key="3">
    <source>
        <dbReference type="Google" id="ProtNLM"/>
    </source>
</evidence>
<name>A0AAD9DEP6_9STRA</name>
<dbReference type="EMBL" id="JATAAI010000007">
    <property type="protein sequence ID" value="KAK1744462.1"/>
    <property type="molecule type" value="Genomic_DNA"/>
</dbReference>
<reference evidence="1" key="1">
    <citation type="submission" date="2023-06" db="EMBL/GenBank/DDBJ databases">
        <title>Survivors Of The Sea: Transcriptome response of Skeletonema marinoi to long-term dormancy.</title>
        <authorList>
            <person name="Pinder M.I.M."/>
            <person name="Kourtchenko O."/>
            <person name="Robertson E.K."/>
            <person name="Larsson T."/>
            <person name="Maumus F."/>
            <person name="Osuna-Cruz C.M."/>
            <person name="Vancaester E."/>
            <person name="Stenow R."/>
            <person name="Vandepoele K."/>
            <person name="Ploug H."/>
            <person name="Bruchert V."/>
            <person name="Godhe A."/>
            <person name="Topel M."/>
        </authorList>
    </citation>
    <scope>NUCLEOTIDE SEQUENCE</scope>
    <source>
        <strain evidence="1">R05AC</strain>
    </source>
</reference>
<dbReference type="Proteomes" id="UP001224775">
    <property type="component" value="Unassembled WGS sequence"/>
</dbReference>
<dbReference type="InterPro" id="IPR029063">
    <property type="entry name" value="SAM-dependent_MTases_sf"/>
</dbReference>
<dbReference type="Gene3D" id="3.40.50.150">
    <property type="entry name" value="Vaccinia Virus protein VP39"/>
    <property type="match status" value="1"/>
</dbReference>
<comment type="caution">
    <text evidence="1">The sequence shown here is derived from an EMBL/GenBank/DDBJ whole genome shotgun (WGS) entry which is preliminary data.</text>
</comment>
<evidence type="ECO:0000313" key="2">
    <source>
        <dbReference type="Proteomes" id="UP001224775"/>
    </source>
</evidence>
<evidence type="ECO:0000313" key="1">
    <source>
        <dbReference type="EMBL" id="KAK1744462.1"/>
    </source>
</evidence>
<sequence length="113" mass="12636">MSDRFAIPKSISKTAIDSLHAKLSAIHDGIEGPHSKRRRQTPLVNAGYAARMAVMTFMLEKWIDSVVSRHHKNEGINVVVLGCGLDALGLWSRNVLDEAITEHHIMMKIKHLD</sequence>
<keyword evidence="2" id="KW-1185">Reference proteome</keyword>